<dbReference type="NCBIfam" id="NF037968">
    <property type="entry name" value="SemiSWEET_2"/>
    <property type="match status" value="1"/>
</dbReference>
<keyword evidence="7" id="KW-1185">Reference proteome</keyword>
<reference evidence="6 7" key="1">
    <citation type="submission" date="2016-11" db="EMBL/GenBank/DDBJ databases">
        <authorList>
            <person name="Jaros S."/>
            <person name="Januszkiewicz K."/>
            <person name="Wedrychowicz H."/>
        </authorList>
    </citation>
    <scope>NUCLEOTIDE SEQUENCE [LARGE SCALE GENOMIC DNA]</scope>
    <source>
        <strain evidence="6 7">CGMCC 1.8863</strain>
    </source>
</reference>
<feature type="transmembrane region" description="Helical" evidence="5">
    <location>
        <begin position="36"/>
        <end position="53"/>
    </location>
</feature>
<dbReference type="GO" id="GO:0051119">
    <property type="term" value="F:sugar transmembrane transporter activity"/>
    <property type="evidence" value="ECO:0007669"/>
    <property type="project" value="InterPro"/>
</dbReference>
<comment type="subcellular location">
    <subcellularLocation>
        <location evidence="1">Membrane</location>
        <topology evidence="1">Multi-pass membrane protein</topology>
    </subcellularLocation>
</comment>
<keyword evidence="3 5" id="KW-1133">Transmembrane helix</keyword>
<dbReference type="InterPro" id="IPR006603">
    <property type="entry name" value="PQ-loop_rpt"/>
</dbReference>
<dbReference type="GO" id="GO:0016020">
    <property type="term" value="C:membrane"/>
    <property type="evidence" value="ECO:0007669"/>
    <property type="project" value="UniProtKB-SubCell"/>
</dbReference>
<gene>
    <name evidence="6" type="ORF">SAMN04487911_12266</name>
</gene>
<dbReference type="Proteomes" id="UP000184231">
    <property type="component" value="Unassembled WGS sequence"/>
</dbReference>
<dbReference type="AlphaFoldDB" id="A0A1M6JND3"/>
<feature type="transmembrane region" description="Helical" evidence="5">
    <location>
        <begin position="59"/>
        <end position="79"/>
    </location>
</feature>
<evidence type="ECO:0000256" key="4">
    <source>
        <dbReference type="ARBA" id="ARBA00023136"/>
    </source>
</evidence>
<proteinExistence type="predicted"/>
<dbReference type="Gene3D" id="1.20.1280.290">
    <property type="match status" value="1"/>
</dbReference>
<dbReference type="OrthoDB" id="122062at2"/>
<evidence type="ECO:0000313" key="6">
    <source>
        <dbReference type="EMBL" id="SHJ48221.1"/>
    </source>
</evidence>
<evidence type="ECO:0000256" key="2">
    <source>
        <dbReference type="ARBA" id="ARBA00022692"/>
    </source>
</evidence>
<sequence length="84" mass="9574">MQFIEIIGLVAAVCTTSAFVPQVLKTWRDKSTKDISLPMYCIFLCGTLLWLYYGLFHDSFPIVIANAVTSMLVCVMLFLKLKYK</sequence>
<dbReference type="EMBL" id="FQYX01000022">
    <property type="protein sequence ID" value="SHJ48221.1"/>
    <property type="molecule type" value="Genomic_DNA"/>
</dbReference>
<feature type="transmembrane region" description="Helical" evidence="5">
    <location>
        <begin position="6"/>
        <end position="24"/>
    </location>
</feature>
<dbReference type="RefSeq" id="WP_072765186.1">
    <property type="nucleotide sequence ID" value="NZ_FQYX01000022.1"/>
</dbReference>
<name>A0A1M6JND3_9FLAO</name>
<dbReference type="InterPro" id="IPR047662">
    <property type="entry name" value="SemiSWEET"/>
</dbReference>
<organism evidence="6 7">
    <name type="scientific">Arenibacter nanhaiticus</name>
    <dbReference type="NCBI Taxonomy" id="558155"/>
    <lineage>
        <taxon>Bacteria</taxon>
        <taxon>Pseudomonadati</taxon>
        <taxon>Bacteroidota</taxon>
        <taxon>Flavobacteriia</taxon>
        <taxon>Flavobacteriales</taxon>
        <taxon>Flavobacteriaceae</taxon>
        <taxon>Arenibacter</taxon>
    </lineage>
</organism>
<evidence type="ECO:0000313" key="7">
    <source>
        <dbReference type="Proteomes" id="UP000184231"/>
    </source>
</evidence>
<dbReference type="Pfam" id="PF04193">
    <property type="entry name" value="PQ-loop"/>
    <property type="match status" value="1"/>
</dbReference>
<dbReference type="STRING" id="558155.SAMN04487911_12266"/>
<evidence type="ECO:0000256" key="3">
    <source>
        <dbReference type="ARBA" id="ARBA00022989"/>
    </source>
</evidence>
<accession>A0A1M6JND3</accession>
<evidence type="ECO:0000256" key="5">
    <source>
        <dbReference type="SAM" id="Phobius"/>
    </source>
</evidence>
<protein>
    <submittedName>
        <fullName evidence="6">MtN3 and saliva related transmembrane protein</fullName>
    </submittedName>
</protein>
<keyword evidence="4 5" id="KW-0472">Membrane</keyword>
<keyword evidence="2 5" id="KW-0812">Transmembrane</keyword>
<evidence type="ECO:0000256" key="1">
    <source>
        <dbReference type="ARBA" id="ARBA00004141"/>
    </source>
</evidence>